<feature type="compositionally biased region" description="Polar residues" evidence="1">
    <location>
        <begin position="726"/>
        <end position="738"/>
    </location>
</feature>
<evidence type="ECO:0000313" key="3">
    <source>
        <dbReference type="EMBL" id="SEF76041.1"/>
    </source>
</evidence>
<name>A0A1H5UNN7_XYLRU</name>
<feature type="region of interest" description="Disordered" evidence="1">
    <location>
        <begin position="721"/>
        <end position="741"/>
    </location>
</feature>
<dbReference type="Gene3D" id="1.50.10.10">
    <property type="match status" value="1"/>
</dbReference>
<organism evidence="3 4">
    <name type="scientific">Xylanibacter ruminicola</name>
    <name type="common">Prevotella ruminicola</name>
    <dbReference type="NCBI Taxonomy" id="839"/>
    <lineage>
        <taxon>Bacteria</taxon>
        <taxon>Pseudomonadati</taxon>
        <taxon>Bacteroidota</taxon>
        <taxon>Bacteroidia</taxon>
        <taxon>Bacteroidales</taxon>
        <taxon>Prevotellaceae</taxon>
        <taxon>Xylanibacter</taxon>
    </lineage>
</organism>
<gene>
    <name evidence="3" type="ORF">SAMN05216354_1554</name>
</gene>
<keyword evidence="2" id="KW-0732">Signal</keyword>
<evidence type="ECO:0008006" key="5">
    <source>
        <dbReference type="Google" id="ProtNLM"/>
    </source>
</evidence>
<evidence type="ECO:0000256" key="2">
    <source>
        <dbReference type="SAM" id="SignalP"/>
    </source>
</evidence>
<dbReference type="AlphaFoldDB" id="A0A1H5UNN7"/>
<evidence type="ECO:0000313" key="4">
    <source>
        <dbReference type="Proteomes" id="UP000236735"/>
    </source>
</evidence>
<dbReference type="GO" id="GO:0005975">
    <property type="term" value="P:carbohydrate metabolic process"/>
    <property type="evidence" value="ECO:0007669"/>
    <property type="project" value="InterPro"/>
</dbReference>
<dbReference type="EMBL" id="FNUV01000003">
    <property type="protein sequence ID" value="SEF76041.1"/>
    <property type="molecule type" value="Genomic_DNA"/>
</dbReference>
<dbReference type="RefSeq" id="WP_103915586.1">
    <property type="nucleotide sequence ID" value="NZ_FNUV01000003.1"/>
</dbReference>
<dbReference type="InterPro" id="IPR012341">
    <property type="entry name" value="6hp_glycosidase-like_sf"/>
</dbReference>
<sequence>MRKRILLYAMLLSTLASAQKQKIGDFIESTSYNLDKIGVERRLQYEPQGNAFFCENGTNRFTRALYGSHTDWRLETSDRPVFAVVKKGHHRNIRFEVNGVPLDSAAMCRAWYRNGTRHYLVGDRRWRWTLYVMAVALPHEEGAVFMFSKSASCSDLEAIRERLSINVLSAPIAQPKLHRNGDIGADPPGVFEPLSDEVTVDAAIMGKEGDVAFVVVKLDQVVDMSFQEANQLFSSSVSYFKELSGRIQFQTPDPYINTLGGALTLAADGDWDGQTWLHGCIGWRMPLAGWRAGYLGDVLGWNDRAVSHFDAYAKSQVTEVEPVIPHPSQDTTMNLARAEKKWGTQMYSNGYICRNPERNDQMHHYDMNLNYVDELLWHFQYDADTTYMRKMWPVLTSHLAWEKRNYDPDGDHLYDAYCCIWASDALYYSGGAVTHSSAYNYRGNKLAARIAELLGEDAAPYRTEAEAILKAMNERLWLPEKGVWAECQDAMGLKRKHDHPAVWSIYTPIDCGACTPQQAYEATRYVDRHIPHIDVEDTGYQTISTSDWLPYSWSINNVAAAEVMHMALAYFEAGRAEEGYRLMKANVLDQMYYGASPGNFGQISYYDAARGECYRDFGDCIGISSRTLLQGLFGIIPQALYGKCIIRPGFPAEWENANVKTPYLEYKYTRKDDYDVYEITQHFRQPLKIVLRQNLGDGAYRDVEGTDEACQVISIQRTTPRDGASVSVTDSAEASSPSVPGVAEPDLTKAFRQVKIDRRFNAEVDDIFKNEYLSPRPQSTTLQIPKQGIGEWCHPQLTAEINDSVFRTLIRKDVFSVAGVPFRTPAEGENIIYTSLWDNYPDSVVIPLKGRAESAYLLMAGSTNHMQSRIDNGLVIAAYADGSTDTLALRNPDNWCPIEQDYYADGKAFKTAGLRPYRVCLSTGDVSRDLGKALGIQGVYGREIPGGAAQMLRMTLNPEKKLKSLTLRTLSNDVVIGLMAITLQ</sequence>
<dbReference type="Proteomes" id="UP000236735">
    <property type="component" value="Unassembled WGS sequence"/>
</dbReference>
<evidence type="ECO:0000256" key="1">
    <source>
        <dbReference type="SAM" id="MobiDB-lite"/>
    </source>
</evidence>
<protein>
    <recommendedName>
        <fullName evidence="5">DUF4450 domain-containing protein</fullName>
    </recommendedName>
</protein>
<feature type="signal peptide" evidence="2">
    <location>
        <begin position="1"/>
        <end position="18"/>
    </location>
</feature>
<dbReference type="InterPro" id="IPR008928">
    <property type="entry name" value="6-hairpin_glycosidase_sf"/>
</dbReference>
<feature type="chain" id="PRO_5009286352" description="DUF4450 domain-containing protein" evidence="2">
    <location>
        <begin position="19"/>
        <end position="984"/>
    </location>
</feature>
<dbReference type="SUPFAM" id="SSF48208">
    <property type="entry name" value="Six-hairpin glycosidases"/>
    <property type="match status" value="1"/>
</dbReference>
<accession>A0A1H5UNN7</accession>
<reference evidence="3 4" key="1">
    <citation type="submission" date="2016-10" db="EMBL/GenBank/DDBJ databases">
        <authorList>
            <person name="de Groot N.N."/>
        </authorList>
    </citation>
    <scope>NUCLEOTIDE SEQUENCE [LARGE SCALE GENOMIC DNA]</scope>
    <source>
        <strain evidence="3 4">AR32</strain>
    </source>
</reference>
<proteinExistence type="predicted"/>